<evidence type="ECO:0000259" key="1">
    <source>
        <dbReference type="Pfam" id="PF00168"/>
    </source>
</evidence>
<proteinExistence type="predicted"/>
<reference evidence="2 3" key="1">
    <citation type="submission" date="2018-04" db="EMBL/GenBank/DDBJ databases">
        <authorList>
            <person name="Zhang X."/>
            <person name="Yuan J."/>
            <person name="Li F."/>
            <person name="Xiang J."/>
        </authorList>
    </citation>
    <scope>NUCLEOTIDE SEQUENCE [LARGE SCALE GENOMIC DNA]</scope>
    <source>
        <tissue evidence="2">Muscle</tissue>
    </source>
</reference>
<dbReference type="OrthoDB" id="6373064at2759"/>
<dbReference type="SUPFAM" id="SSF49562">
    <property type="entry name" value="C2 domain (Calcium/lipid-binding domain, CaLB)"/>
    <property type="match status" value="1"/>
</dbReference>
<comment type="caution">
    <text evidence="2">The sequence shown here is derived from an EMBL/GenBank/DDBJ whole genome shotgun (WGS) entry which is preliminary data.</text>
</comment>
<dbReference type="EMBL" id="QCYY01000603">
    <property type="protein sequence ID" value="ROT84046.1"/>
    <property type="molecule type" value="Genomic_DNA"/>
</dbReference>
<dbReference type="InterPro" id="IPR035892">
    <property type="entry name" value="C2_domain_sf"/>
</dbReference>
<dbReference type="InterPro" id="IPR000008">
    <property type="entry name" value="C2_dom"/>
</dbReference>
<dbReference type="Gene3D" id="2.60.40.150">
    <property type="entry name" value="C2 domain"/>
    <property type="match status" value="1"/>
</dbReference>
<dbReference type="Proteomes" id="UP000283509">
    <property type="component" value="Unassembled WGS sequence"/>
</dbReference>
<gene>
    <name evidence="2" type="ORF">C7M84_022772</name>
</gene>
<dbReference type="STRING" id="6689.A0A423U5R2"/>
<feature type="domain" description="C2" evidence="1">
    <location>
        <begin position="176"/>
        <end position="279"/>
    </location>
</feature>
<evidence type="ECO:0000313" key="2">
    <source>
        <dbReference type="EMBL" id="ROT84046.1"/>
    </source>
</evidence>
<protein>
    <submittedName>
        <fullName evidence="2">Synaptotagmin-17</fullName>
    </submittedName>
</protein>
<reference evidence="2 3" key="2">
    <citation type="submission" date="2019-01" db="EMBL/GenBank/DDBJ databases">
        <title>The decoding of complex shrimp genome reveals the adaptation for benthos swimmer, frequently molting mechanism and breeding impact on genome.</title>
        <authorList>
            <person name="Sun Y."/>
            <person name="Gao Y."/>
            <person name="Yu Y."/>
        </authorList>
    </citation>
    <scope>NUCLEOTIDE SEQUENCE [LARGE SCALE GENOMIC DNA]</scope>
    <source>
        <tissue evidence="2">Muscle</tissue>
    </source>
</reference>
<organism evidence="2 3">
    <name type="scientific">Penaeus vannamei</name>
    <name type="common">Whiteleg shrimp</name>
    <name type="synonym">Litopenaeus vannamei</name>
    <dbReference type="NCBI Taxonomy" id="6689"/>
    <lineage>
        <taxon>Eukaryota</taxon>
        <taxon>Metazoa</taxon>
        <taxon>Ecdysozoa</taxon>
        <taxon>Arthropoda</taxon>
        <taxon>Crustacea</taxon>
        <taxon>Multicrustacea</taxon>
        <taxon>Malacostraca</taxon>
        <taxon>Eumalacostraca</taxon>
        <taxon>Eucarida</taxon>
        <taxon>Decapoda</taxon>
        <taxon>Dendrobranchiata</taxon>
        <taxon>Penaeoidea</taxon>
        <taxon>Penaeidae</taxon>
        <taxon>Penaeus</taxon>
    </lineage>
</organism>
<dbReference type="AlphaFoldDB" id="A0A423U5R2"/>
<dbReference type="Pfam" id="PF00168">
    <property type="entry name" value="C2"/>
    <property type="match status" value="1"/>
</dbReference>
<name>A0A423U5R2_PENVA</name>
<keyword evidence="3" id="KW-1185">Reference proteome</keyword>
<accession>A0A423U5R2</accession>
<sequence>MPEPACVRPAAGGVADPAKECYGAVTLKVLSRQGRWVRVLVCGLSGLPWVGGSGGLMLEVNIEPGGRPRWLVLPHAHGPNVNVKLEAVVKQPREIKTKKKFLVKVGVWVCGRVWRHAALGHALTPLREPGNPVTAQLLHHTQLTEDLGLVEVSLRCDYSDNLMKQVVGTSMAEVILTLEVLRAKNLRPFNPGLLSKAKHSKKKEHAEVVCRVGLWVKGERVERKSSTSVKLPVTHDPVIRNRSVFNIPRDHLQNAALIVKVLYTSKWAGEDTVGRVKLGPLLYLGTSPDQASVNPQPDYNTSITLSHWGQALKTPGPVTMWHHLQL</sequence>
<evidence type="ECO:0000313" key="3">
    <source>
        <dbReference type="Proteomes" id="UP000283509"/>
    </source>
</evidence>